<accession>A0A7S4EC12</accession>
<sequence>MRQDDVPAEKPFARECGARTIDAAARVGHRRRRAARAPAKPVVRAGVGPAKVRRRRGRIATWSRRRGPTRVEAVLVASRTTLRHARFVVDVANYARSPFSDGASVPRGACVARCLASETWS</sequence>
<proteinExistence type="predicted"/>
<feature type="compositionally biased region" description="Low complexity" evidence="1">
    <location>
        <begin position="36"/>
        <end position="50"/>
    </location>
</feature>
<reference evidence="2" key="1">
    <citation type="submission" date="2021-01" db="EMBL/GenBank/DDBJ databases">
        <authorList>
            <person name="Corre E."/>
            <person name="Pelletier E."/>
            <person name="Niang G."/>
            <person name="Scheremetjew M."/>
            <person name="Finn R."/>
            <person name="Kale V."/>
            <person name="Holt S."/>
            <person name="Cochrane G."/>
            <person name="Meng A."/>
            <person name="Brown T."/>
            <person name="Cohen L."/>
        </authorList>
    </citation>
    <scope>NUCLEOTIDE SEQUENCE</scope>
    <source>
        <strain evidence="2">CCMP1756</strain>
    </source>
</reference>
<evidence type="ECO:0000256" key="1">
    <source>
        <dbReference type="SAM" id="MobiDB-lite"/>
    </source>
</evidence>
<name>A0A7S4EC12_9STRA</name>
<evidence type="ECO:0000313" key="2">
    <source>
        <dbReference type="EMBL" id="CAE0703822.1"/>
    </source>
</evidence>
<gene>
    <name evidence="2" type="ORF">PCAL00307_LOCUS19270</name>
</gene>
<protein>
    <submittedName>
        <fullName evidence="2">Uncharacterized protein</fullName>
    </submittedName>
</protein>
<dbReference type="AlphaFoldDB" id="A0A7S4EC12"/>
<feature type="region of interest" description="Disordered" evidence="1">
    <location>
        <begin position="27"/>
        <end position="51"/>
    </location>
</feature>
<organism evidence="2">
    <name type="scientific">Pelagomonas calceolata</name>
    <dbReference type="NCBI Taxonomy" id="35677"/>
    <lineage>
        <taxon>Eukaryota</taxon>
        <taxon>Sar</taxon>
        <taxon>Stramenopiles</taxon>
        <taxon>Ochrophyta</taxon>
        <taxon>Pelagophyceae</taxon>
        <taxon>Pelagomonadales</taxon>
        <taxon>Pelagomonadaceae</taxon>
        <taxon>Pelagomonas</taxon>
    </lineage>
</organism>
<dbReference type="EMBL" id="HBIW01022368">
    <property type="protein sequence ID" value="CAE0703822.1"/>
    <property type="molecule type" value="Transcribed_RNA"/>
</dbReference>